<keyword evidence="9" id="KW-1185">Reference proteome</keyword>
<comment type="subcellular location">
    <subcellularLocation>
        <location evidence="1">Membrane</location>
        <topology evidence="1">Multi-pass membrane protein</topology>
    </subcellularLocation>
</comment>
<dbReference type="InterPro" id="IPR036259">
    <property type="entry name" value="MFS_trans_sf"/>
</dbReference>
<dbReference type="OMA" id="YKMDENA"/>
<feature type="transmembrane region" description="Helical" evidence="6">
    <location>
        <begin position="446"/>
        <end position="468"/>
    </location>
</feature>
<evidence type="ECO:0000259" key="7">
    <source>
        <dbReference type="PROSITE" id="PS50850"/>
    </source>
</evidence>
<feature type="transmembrane region" description="Helical" evidence="6">
    <location>
        <begin position="145"/>
        <end position="163"/>
    </location>
</feature>
<evidence type="ECO:0000256" key="2">
    <source>
        <dbReference type="ARBA" id="ARBA00008335"/>
    </source>
</evidence>
<feature type="transmembrane region" description="Helical" evidence="6">
    <location>
        <begin position="304"/>
        <end position="323"/>
    </location>
</feature>
<dbReference type="FunCoup" id="G0VCX5">
    <property type="interactions" value="69"/>
</dbReference>
<dbReference type="KEGG" id="ncs:NCAS_0C03460"/>
<dbReference type="PROSITE" id="PS50850">
    <property type="entry name" value="MFS"/>
    <property type="match status" value="1"/>
</dbReference>
<feature type="transmembrane region" description="Helical" evidence="6">
    <location>
        <begin position="169"/>
        <end position="190"/>
    </location>
</feature>
<feature type="transmembrane region" description="Helical" evidence="6">
    <location>
        <begin position="202"/>
        <end position="221"/>
    </location>
</feature>
<dbReference type="OrthoDB" id="10021397at2759"/>
<keyword evidence="5 6" id="KW-0472">Membrane</keyword>
<dbReference type="InterPro" id="IPR020846">
    <property type="entry name" value="MFS_dom"/>
</dbReference>
<evidence type="ECO:0000256" key="1">
    <source>
        <dbReference type="ARBA" id="ARBA00004141"/>
    </source>
</evidence>
<reference evidence="8 9" key="1">
    <citation type="journal article" date="2011" name="Proc. Natl. Acad. Sci. U.S.A.">
        <title>Evolutionary erosion of yeast sex chromosomes by mating-type switching accidents.</title>
        <authorList>
            <person name="Gordon J.L."/>
            <person name="Armisen D."/>
            <person name="Proux-Wera E."/>
            <person name="Oheigeartaigh S.S."/>
            <person name="Byrne K.P."/>
            <person name="Wolfe K.H."/>
        </authorList>
    </citation>
    <scope>NUCLEOTIDE SEQUENCE [LARGE SCALE GENOMIC DNA]</scope>
    <source>
        <strain evidence="9">ATCC 76901 / BCRC 22586 / CBS 4309 / NBRC 1992 / NRRL Y-12630</strain>
    </source>
</reference>
<feature type="transmembrane region" description="Helical" evidence="6">
    <location>
        <begin position="335"/>
        <end position="357"/>
    </location>
</feature>
<dbReference type="Gene3D" id="1.20.1250.20">
    <property type="entry name" value="MFS general substrate transporter like domains"/>
    <property type="match status" value="1"/>
</dbReference>
<dbReference type="FunFam" id="1.20.1250.20:FF:000373">
    <property type="entry name" value="Vacuolar basic amino acid transporter"/>
    <property type="match status" value="1"/>
</dbReference>
<evidence type="ECO:0000313" key="9">
    <source>
        <dbReference type="Proteomes" id="UP000001640"/>
    </source>
</evidence>
<proteinExistence type="inferred from homology"/>
<dbReference type="RefSeq" id="XP_003675701.1">
    <property type="nucleotide sequence ID" value="XM_003675653.1"/>
</dbReference>
<gene>
    <name evidence="8" type="primary">NCAS0C03460</name>
    <name evidence="8" type="ordered locus">NCAS_0C03460</name>
</gene>
<name>G0VCX5_NAUCA</name>
<organism evidence="8 9">
    <name type="scientific">Naumovozyma castellii</name>
    <name type="common">Yeast</name>
    <name type="synonym">Saccharomyces castellii</name>
    <dbReference type="NCBI Taxonomy" id="27288"/>
    <lineage>
        <taxon>Eukaryota</taxon>
        <taxon>Fungi</taxon>
        <taxon>Dikarya</taxon>
        <taxon>Ascomycota</taxon>
        <taxon>Saccharomycotina</taxon>
        <taxon>Saccharomycetes</taxon>
        <taxon>Saccharomycetales</taxon>
        <taxon>Saccharomycetaceae</taxon>
        <taxon>Naumovozyma</taxon>
    </lineage>
</organism>
<evidence type="ECO:0000313" key="8">
    <source>
        <dbReference type="EMBL" id="CCC69336.1"/>
    </source>
</evidence>
<evidence type="ECO:0000256" key="5">
    <source>
        <dbReference type="ARBA" id="ARBA00023136"/>
    </source>
</evidence>
<dbReference type="Proteomes" id="UP000001640">
    <property type="component" value="Chromosome 3"/>
</dbReference>
<sequence>MEIKSIELTGEGKKNPEILVSIDSFGIEPSMEIASHGINEESGTDAEVSNHVEKKPNFNSKYGKNAMGEDLPSGIVLYTCAFSLALAIFLAALDIMIVSTIIEDVAKKFGAYSKTGWIFAGYSLPNALLALLWGRIASIIGFKSCMLAAIIIFEIGSLISGVANSMNMLIGGRVIAGVGGSGIQSLAFVIGSNLVDERRRGLIIACMSSAFAVASVIGPFLGGAFTTHATWRWCFYINLPVGGVAFALFVVFYNPQRKSLEGISILSSLKEFCNTLRQITVIKNLKNWPTWKSIVYSLVFRFDIIEFIFCSAGFVLVLLAFTFGGNQYNWSSASIIVMFVIGIILLIVSLLYDFVIFPRFKAVKENSLYQPLIKWSIFSHPGIFTANAALFFECTAYICQTVYIIQFFQLVRGNTAWKAAVHLIATVVPTVITTFSSGIANSKFGLVKHVTFIGVVTSLVGAGLLTLLDNNSSSAKHIGLLILPGIGFGATMQSTMIGAQIQLDKKAVTYRSDFIAVTTLNAFLKGAGQALGGIICDTVFSASIVNKLNANDLHVPGGNTVNNLIGYRDQNFDGTDSLMSKLISESIINVFYIALGLAACSFIFGVFTSNKKVDVRKRLVDEESQEPEKD</sequence>
<dbReference type="InterPro" id="IPR011701">
    <property type="entry name" value="MFS"/>
</dbReference>
<feature type="transmembrane region" description="Helical" evidence="6">
    <location>
        <begin position="480"/>
        <end position="501"/>
    </location>
</feature>
<feature type="transmembrane region" description="Helical" evidence="6">
    <location>
        <begin position="114"/>
        <end position="133"/>
    </location>
</feature>
<feature type="transmembrane region" description="Helical" evidence="6">
    <location>
        <begin position="587"/>
        <end position="608"/>
    </location>
</feature>
<protein>
    <recommendedName>
        <fullName evidence="7">Major facilitator superfamily (MFS) profile domain-containing protein</fullName>
    </recommendedName>
</protein>
<dbReference type="PANTHER" id="PTHR23501:SF198">
    <property type="entry name" value="AZOLE RESISTANCE PROTEIN 1-RELATED"/>
    <property type="match status" value="1"/>
</dbReference>
<feature type="transmembrane region" description="Helical" evidence="6">
    <location>
        <begin position="419"/>
        <end position="440"/>
    </location>
</feature>
<dbReference type="InParanoid" id="G0VCX5"/>
<dbReference type="GO" id="GO:0005886">
    <property type="term" value="C:plasma membrane"/>
    <property type="evidence" value="ECO:0007669"/>
    <property type="project" value="EnsemblFungi"/>
</dbReference>
<dbReference type="HOGENOM" id="CLU_000960_22_1_1"/>
<feature type="domain" description="Major facilitator superfamily (MFS) profile" evidence="7">
    <location>
        <begin position="80"/>
        <end position="613"/>
    </location>
</feature>
<accession>G0VCX5</accession>
<keyword evidence="4 6" id="KW-1133">Transmembrane helix</keyword>
<comment type="similarity">
    <text evidence="2">Belongs to the major facilitator superfamily.</text>
</comment>
<evidence type="ECO:0000256" key="6">
    <source>
        <dbReference type="SAM" id="Phobius"/>
    </source>
</evidence>
<dbReference type="CDD" id="cd17502">
    <property type="entry name" value="MFS_Azr1_MDR_like"/>
    <property type="match status" value="1"/>
</dbReference>
<dbReference type="PANTHER" id="PTHR23501">
    <property type="entry name" value="MAJOR FACILITATOR SUPERFAMILY"/>
    <property type="match status" value="1"/>
</dbReference>
<evidence type="ECO:0000256" key="4">
    <source>
        <dbReference type="ARBA" id="ARBA00022989"/>
    </source>
</evidence>
<keyword evidence="3 6" id="KW-0812">Transmembrane</keyword>
<dbReference type="AlphaFoldDB" id="G0VCX5"/>
<feature type="transmembrane region" description="Helical" evidence="6">
    <location>
        <begin position="233"/>
        <end position="253"/>
    </location>
</feature>
<dbReference type="GO" id="GO:1901474">
    <property type="term" value="F:azole transmembrane transporter activity"/>
    <property type="evidence" value="ECO:0007669"/>
    <property type="project" value="EnsemblFungi"/>
</dbReference>
<reference key="2">
    <citation type="submission" date="2011-08" db="EMBL/GenBank/DDBJ databases">
        <title>Genome sequence of Naumovozyma castellii.</title>
        <authorList>
            <person name="Gordon J.L."/>
            <person name="Armisen D."/>
            <person name="Proux-Wera E."/>
            <person name="OhEigeartaigh S.S."/>
            <person name="Byrne K.P."/>
            <person name="Wolfe K.H."/>
        </authorList>
    </citation>
    <scope>NUCLEOTIDE SEQUENCE</scope>
    <source>
        <strain>Type strain:CBS 4309</strain>
    </source>
</reference>
<dbReference type="GeneID" id="96902918"/>
<dbReference type="Pfam" id="PF07690">
    <property type="entry name" value="MFS_1"/>
    <property type="match status" value="1"/>
</dbReference>
<dbReference type="EMBL" id="HE576754">
    <property type="protein sequence ID" value="CCC69336.1"/>
    <property type="molecule type" value="Genomic_DNA"/>
</dbReference>
<feature type="transmembrane region" description="Helical" evidence="6">
    <location>
        <begin position="75"/>
        <end position="102"/>
    </location>
</feature>
<evidence type="ECO:0000256" key="3">
    <source>
        <dbReference type="ARBA" id="ARBA00022692"/>
    </source>
</evidence>
<dbReference type="SUPFAM" id="SSF103473">
    <property type="entry name" value="MFS general substrate transporter"/>
    <property type="match status" value="2"/>
</dbReference>
<dbReference type="eggNOG" id="KOG0254">
    <property type="taxonomic scope" value="Eukaryota"/>
</dbReference>